<evidence type="ECO:0000256" key="5">
    <source>
        <dbReference type="ARBA" id="ARBA00009320"/>
    </source>
</evidence>
<dbReference type="PANTHER" id="PTHR42743">
    <property type="entry name" value="AMINO-ACID AMINOTRANSFERASE"/>
    <property type="match status" value="1"/>
</dbReference>
<comment type="pathway">
    <text evidence="4">Amino-acid biosynthesis; L-leucine biosynthesis; L-leucine from 3-methyl-2-oxobutanoate: step 4/4.</text>
</comment>
<evidence type="ECO:0000256" key="8">
    <source>
        <dbReference type="ARBA" id="ARBA00048212"/>
    </source>
</evidence>
<dbReference type="EC" id="2.6.1.42" evidence="6"/>
<evidence type="ECO:0000256" key="3">
    <source>
        <dbReference type="ARBA" id="ARBA00004931"/>
    </source>
</evidence>
<comment type="caution">
    <text evidence="13">The sequence shown here is derived from an EMBL/GenBank/DDBJ whole genome shotgun (WGS) entry which is preliminary data.</text>
</comment>
<evidence type="ECO:0000256" key="6">
    <source>
        <dbReference type="ARBA" id="ARBA00013053"/>
    </source>
</evidence>
<reference evidence="13" key="1">
    <citation type="journal article" date="2014" name="Int. J. Syst. Evol. Microbiol.">
        <title>Complete genome sequence of Corynebacterium casei LMG S-19264T (=DSM 44701T), isolated from a smear-ripened cheese.</title>
        <authorList>
            <consortium name="US DOE Joint Genome Institute (JGI-PGF)"/>
            <person name="Walter F."/>
            <person name="Albersmeier A."/>
            <person name="Kalinowski J."/>
            <person name="Ruckert C."/>
        </authorList>
    </citation>
    <scope>NUCLEOTIDE SEQUENCE</scope>
    <source>
        <strain evidence="13">KCTC 12870</strain>
    </source>
</reference>
<dbReference type="GO" id="GO:0005829">
    <property type="term" value="C:cytosol"/>
    <property type="evidence" value="ECO:0007669"/>
    <property type="project" value="TreeGrafter"/>
</dbReference>
<dbReference type="Gene3D" id="3.30.470.10">
    <property type="match status" value="1"/>
</dbReference>
<evidence type="ECO:0000256" key="9">
    <source>
        <dbReference type="ARBA" id="ARBA00048798"/>
    </source>
</evidence>
<reference evidence="13" key="2">
    <citation type="submission" date="2020-09" db="EMBL/GenBank/DDBJ databases">
        <authorList>
            <person name="Sun Q."/>
            <person name="Kim S."/>
        </authorList>
    </citation>
    <scope>NUCLEOTIDE SEQUENCE</scope>
    <source>
        <strain evidence="13">KCTC 12870</strain>
    </source>
</reference>
<keyword evidence="13" id="KW-0032">Aminotransferase</keyword>
<dbReference type="PROSITE" id="PS00770">
    <property type="entry name" value="AA_TRANSFER_CLASS_4"/>
    <property type="match status" value="1"/>
</dbReference>
<comment type="catalytic activity">
    <reaction evidence="10">
        <text>L-leucine + 2-oxoglutarate = 4-methyl-2-oxopentanoate + L-glutamate</text>
        <dbReference type="Rhea" id="RHEA:18321"/>
        <dbReference type="ChEBI" id="CHEBI:16810"/>
        <dbReference type="ChEBI" id="CHEBI:17865"/>
        <dbReference type="ChEBI" id="CHEBI:29985"/>
        <dbReference type="ChEBI" id="CHEBI:57427"/>
        <dbReference type="EC" id="2.6.1.42"/>
    </reaction>
</comment>
<name>A0A8J3DEY4_9BACT</name>
<evidence type="ECO:0000256" key="11">
    <source>
        <dbReference type="RuleBase" id="RU004106"/>
    </source>
</evidence>
<dbReference type="AlphaFoldDB" id="A0A8J3DEY4"/>
<dbReference type="Pfam" id="PF01063">
    <property type="entry name" value="Aminotran_4"/>
    <property type="match status" value="1"/>
</dbReference>
<dbReference type="Gene3D" id="3.20.10.10">
    <property type="entry name" value="D-amino Acid Aminotransferase, subunit A, domain 2"/>
    <property type="match status" value="1"/>
</dbReference>
<evidence type="ECO:0000256" key="10">
    <source>
        <dbReference type="ARBA" id="ARBA00049229"/>
    </source>
</evidence>
<dbReference type="InterPro" id="IPR043132">
    <property type="entry name" value="BCAT-like_C"/>
</dbReference>
<dbReference type="InterPro" id="IPR043131">
    <property type="entry name" value="BCAT-like_N"/>
</dbReference>
<comment type="pathway">
    <text evidence="2">Amino-acid biosynthesis; L-isoleucine biosynthesis; L-isoleucine from 2-oxobutanoate: step 4/4.</text>
</comment>
<protein>
    <recommendedName>
        <fullName evidence="6">branched-chain-amino-acid transaminase</fullName>
        <ecNumber evidence="6">2.6.1.42</ecNumber>
    </recommendedName>
</protein>
<keyword evidence="7 12" id="KW-0663">Pyridoxal phosphate</keyword>
<dbReference type="GO" id="GO:0046394">
    <property type="term" value="P:carboxylic acid biosynthetic process"/>
    <property type="evidence" value="ECO:0007669"/>
    <property type="project" value="UniProtKB-ARBA"/>
</dbReference>
<dbReference type="EMBL" id="BMXG01000002">
    <property type="protein sequence ID" value="GHB92906.1"/>
    <property type="molecule type" value="Genomic_DNA"/>
</dbReference>
<comment type="cofactor">
    <cofactor evidence="1 12">
        <name>pyridoxal 5'-phosphate</name>
        <dbReference type="ChEBI" id="CHEBI:597326"/>
    </cofactor>
</comment>
<evidence type="ECO:0000256" key="12">
    <source>
        <dbReference type="RuleBase" id="RU004516"/>
    </source>
</evidence>
<evidence type="ECO:0000256" key="2">
    <source>
        <dbReference type="ARBA" id="ARBA00004824"/>
    </source>
</evidence>
<dbReference type="Proteomes" id="UP000642829">
    <property type="component" value="Unassembled WGS sequence"/>
</dbReference>
<dbReference type="InterPro" id="IPR001544">
    <property type="entry name" value="Aminotrans_IV"/>
</dbReference>
<evidence type="ECO:0000313" key="14">
    <source>
        <dbReference type="Proteomes" id="UP000642829"/>
    </source>
</evidence>
<proteinExistence type="inferred from homology"/>
<dbReference type="InterPro" id="IPR036038">
    <property type="entry name" value="Aminotransferase-like"/>
</dbReference>
<evidence type="ECO:0000313" key="13">
    <source>
        <dbReference type="EMBL" id="GHB92906.1"/>
    </source>
</evidence>
<keyword evidence="14" id="KW-1185">Reference proteome</keyword>
<dbReference type="GO" id="GO:0004084">
    <property type="term" value="F:branched-chain-amino-acid transaminase activity"/>
    <property type="evidence" value="ECO:0007669"/>
    <property type="project" value="UniProtKB-EC"/>
</dbReference>
<keyword evidence="13" id="KW-0808">Transferase</keyword>
<comment type="catalytic activity">
    <reaction evidence="8">
        <text>L-valine + 2-oxoglutarate = 3-methyl-2-oxobutanoate + L-glutamate</text>
        <dbReference type="Rhea" id="RHEA:24813"/>
        <dbReference type="ChEBI" id="CHEBI:11851"/>
        <dbReference type="ChEBI" id="CHEBI:16810"/>
        <dbReference type="ChEBI" id="CHEBI:29985"/>
        <dbReference type="ChEBI" id="CHEBI:57762"/>
        <dbReference type="EC" id="2.6.1.42"/>
    </reaction>
</comment>
<sequence length="265" mass="29762">MQVVFNGEFMPAEEATIGITEPGVLYGEGCFETLRLHQGKPRFFAEHWQRFTQAIQTLGITIDTHTEIVCEQIIGLAQRNQIANGVARFSCHQTQTGADFAIIVSPPRRHPQPASFRVTISQWPHPGPSSYSGIKHNNYALFRAAHQQARADGWDECLLINAQQEIVEGAISNVFWVDEENHMCTPPLGCGALPGIIRARIIKLFPKVVERAPHRDELARAKEVFLTNSSFEIMPVSELDGRRFTKSAERTTCVMARFQEAYPDC</sequence>
<evidence type="ECO:0000256" key="4">
    <source>
        <dbReference type="ARBA" id="ARBA00005072"/>
    </source>
</evidence>
<organism evidence="13 14">
    <name type="scientific">Cerasicoccus arenae</name>
    <dbReference type="NCBI Taxonomy" id="424488"/>
    <lineage>
        <taxon>Bacteria</taxon>
        <taxon>Pseudomonadati</taxon>
        <taxon>Verrucomicrobiota</taxon>
        <taxon>Opitutia</taxon>
        <taxon>Puniceicoccales</taxon>
        <taxon>Cerasicoccaceae</taxon>
        <taxon>Cerasicoccus</taxon>
    </lineage>
</organism>
<dbReference type="InterPro" id="IPR050571">
    <property type="entry name" value="Class-IV_PLP-Dep_Aminotrnsfr"/>
</dbReference>
<dbReference type="SUPFAM" id="SSF56752">
    <property type="entry name" value="D-aminoacid aminotransferase-like PLP-dependent enzymes"/>
    <property type="match status" value="1"/>
</dbReference>
<gene>
    <name evidence="13" type="ORF">GCM10007047_05310</name>
</gene>
<comment type="catalytic activity">
    <reaction evidence="9">
        <text>L-isoleucine + 2-oxoglutarate = (S)-3-methyl-2-oxopentanoate + L-glutamate</text>
        <dbReference type="Rhea" id="RHEA:24801"/>
        <dbReference type="ChEBI" id="CHEBI:16810"/>
        <dbReference type="ChEBI" id="CHEBI:29985"/>
        <dbReference type="ChEBI" id="CHEBI:35146"/>
        <dbReference type="ChEBI" id="CHEBI:58045"/>
        <dbReference type="EC" id="2.6.1.42"/>
    </reaction>
</comment>
<dbReference type="PANTHER" id="PTHR42743:SF11">
    <property type="entry name" value="AMINODEOXYCHORISMATE LYASE"/>
    <property type="match status" value="1"/>
</dbReference>
<comment type="pathway">
    <text evidence="3">Amino-acid biosynthesis; L-valine biosynthesis; L-valine from pyruvate: step 4/4.</text>
</comment>
<dbReference type="RefSeq" id="WP_189511573.1">
    <property type="nucleotide sequence ID" value="NZ_BMXG01000002.1"/>
</dbReference>
<evidence type="ECO:0000256" key="7">
    <source>
        <dbReference type="ARBA" id="ARBA00022898"/>
    </source>
</evidence>
<accession>A0A8J3DEY4</accession>
<dbReference type="InterPro" id="IPR018300">
    <property type="entry name" value="Aminotrans_IV_CS"/>
</dbReference>
<evidence type="ECO:0000256" key="1">
    <source>
        <dbReference type="ARBA" id="ARBA00001933"/>
    </source>
</evidence>
<comment type="similarity">
    <text evidence="5 11">Belongs to the class-IV pyridoxal-phosphate-dependent aminotransferase family.</text>
</comment>